<dbReference type="InterPro" id="IPR027417">
    <property type="entry name" value="P-loop_NTPase"/>
</dbReference>
<keyword evidence="3" id="KW-0547">Nucleotide-binding</keyword>
<dbReference type="GO" id="GO:0006338">
    <property type="term" value="P:chromatin remodeling"/>
    <property type="evidence" value="ECO:0007669"/>
    <property type="project" value="TreeGrafter"/>
</dbReference>
<keyword evidence="7" id="KW-0156">Chromatin regulator</keyword>
<evidence type="ECO:0000259" key="13">
    <source>
        <dbReference type="PROSITE" id="PS51194"/>
    </source>
</evidence>
<evidence type="ECO:0000256" key="7">
    <source>
        <dbReference type="ARBA" id="ARBA00022853"/>
    </source>
</evidence>
<dbReference type="EMBL" id="JACGWJ010000020">
    <property type="protein sequence ID" value="KAL0339577.1"/>
    <property type="molecule type" value="Genomic_DNA"/>
</dbReference>
<reference evidence="15" key="2">
    <citation type="journal article" date="2024" name="Plant">
        <title>Genomic evolution and insights into agronomic trait innovations of Sesamum species.</title>
        <authorList>
            <person name="Miao H."/>
            <person name="Wang L."/>
            <person name="Qu L."/>
            <person name="Liu H."/>
            <person name="Sun Y."/>
            <person name="Le M."/>
            <person name="Wang Q."/>
            <person name="Wei S."/>
            <person name="Zheng Y."/>
            <person name="Lin W."/>
            <person name="Duan Y."/>
            <person name="Cao H."/>
            <person name="Xiong S."/>
            <person name="Wang X."/>
            <person name="Wei L."/>
            <person name="Li C."/>
            <person name="Ma Q."/>
            <person name="Ju M."/>
            <person name="Zhao R."/>
            <person name="Li G."/>
            <person name="Mu C."/>
            <person name="Tian Q."/>
            <person name="Mei H."/>
            <person name="Zhang T."/>
            <person name="Gao T."/>
            <person name="Zhang H."/>
        </authorList>
    </citation>
    <scope>NUCLEOTIDE SEQUENCE</scope>
    <source>
        <strain evidence="15">G02</strain>
    </source>
</reference>
<dbReference type="PANTHER" id="PTHR45685:SF1">
    <property type="entry name" value="HELICASE SRCAP"/>
    <property type="match status" value="1"/>
</dbReference>
<evidence type="ECO:0000256" key="4">
    <source>
        <dbReference type="ARBA" id="ARBA00022801"/>
    </source>
</evidence>
<organism evidence="15">
    <name type="scientific">Sesamum radiatum</name>
    <name type="common">Black benniseed</name>
    <dbReference type="NCBI Taxonomy" id="300843"/>
    <lineage>
        <taxon>Eukaryota</taxon>
        <taxon>Viridiplantae</taxon>
        <taxon>Streptophyta</taxon>
        <taxon>Embryophyta</taxon>
        <taxon>Tracheophyta</taxon>
        <taxon>Spermatophyta</taxon>
        <taxon>Magnoliopsida</taxon>
        <taxon>eudicotyledons</taxon>
        <taxon>Gunneridae</taxon>
        <taxon>Pentapetalae</taxon>
        <taxon>asterids</taxon>
        <taxon>lamiids</taxon>
        <taxon>Lamiales</taxon>
        <taxon>Pedaliaceae</taxon>
        <taxon>Sesamum</taxon>
    </lineage>
</organism>
<accession>A0AAW2N7P0</accession>
<evidence type="ECO:0000256" key="8">
    <source>
        <dbReference type="ARBA" id="ARBA00023125"/>
    </source>
</evidence>
<dbReference type="InterPro" id="IPR001005">
    <property type="entry name" value="SANT/Myb"/>
</dbReference>
<keyword evidence="4" id="KW-0378">Hydrolase</keyword>
<feature type="compositionally biased region" description="Basic and acidic residues" evidence="10">
    <location>
        <begin position="226"/>
        <end position="238"/>
    </location>
</feature>
<protein>
    <submittedName>
        <fullName evidence="15">Protein PHOTOPERIOD-INDEPENDENT EARLY FLOWERING 1</fullName>
    </submittedName>
</protein>
<evidence type="ECO:0000256" key="5">
    <source>
        <dbReference type="ARBA" id="ARBA00022806"/>
    </source>
</evidence>
<dbReference type="Gene3D" id="1.10.10.60">
    <property type="entry name" value="Homeodomain-like"/>
    <property type="match status" value="1"/>
</dbReference>
<dbReference type="Gene3D" id="3.40.50.300">
    <property type="entry name" value="P-loop containing nucleotide triphosphate hydrolases"/>
    <property type="match status" value="1"/>
</dbReference>
<dbReference type="GO" id="GO:0005524">
    <property type="term" value="F:ATP binding"/>
    <property type="evidence" value="ECO:0007669"/>
    <property type="project" value="UniProtKB-KW"/>
</dbReference>
<feature type="domain" description="Myb-like" evidence="11">
    <location>
        <begin position="1240"/>
        <end position="1293"/>
    </location>
</feature>
<dbReference type="SMART" id="SM00573">
    <property type="entry name" value="HSA"/>
    <property type="match status" value="1"/>
</dbReference>
<dbReference type="GO" id="GO:0004386">
    <property type="term" value="F:helicase activity"/>
    <property type="evidence" value="ECO:0007669"/>
    <property type="project" value="UniProtKB-KW"/>
</dbReference>
<dbReference type="PROSITE" id="PS50090">
    <property type="entry name" value="MYB_LIKE"/>
    <property type="match status" value="1"/>
</dbReference>
<dbReference type="InterPro" id="IPR001650">
    <property type="entry name" value="Helicase_C-like"/>
</dbReference>
<feature type="domain" description="Helicase ATP-binding" evidence="12">
    <location>
        <begin position="395"/>
        <end position="477"/>
    </location>
</feature>
<evidence type="ECO:0000259" key="14">
    <source>
        <dbReference type="PROSITE" id="PS51204"/>
    </source>
</evidence>
<evidence type="ECO:0000256" key="3">
    <source>
        <dbReference type="ARBA" id="ARBA00022741"/>
    </source>
</evidence>
<evidence type="ECO:0000256" key="2">
    <source>
        <dbReference type="ARBA" id="ARBA00009220"/>
    </source>
</evidence>
<dbReference type="SMART" id="SM00490">
    <property type="entry name" value="HELICc"/>
    <property type="match status" value="1"/>
</dbReference>
<feature type="compositionally biased region" description="Basic and acidic residues" evidence="10">
    <location>
        <begin position="8"/>
        <end position="33"/>
    </location>
</feature>
<feature type="region of interest" description="Disordered" evidence="10">
    <location>
        <begin position="140"/>
        <end position="188"/>
    </location>
</feature>
<keyword evidence="5" id="KW-0347">Helicase</keyword>
<reference evidence="15" key="1">
    <citation type="submission" date="2020-06" db="EMBL/GenBank/DDBJ databases">
        <authorList>
            <person name="Li T."/>
            <person name="Hu X."/>
            <person name="Zhang T."/>
            <person name="Song X."/>
            <person name="Zhang H."/>
            <person name="Dai N."/>
            <person name="Sheng W."/>
            <person name="Hou X."/>
            <person name="Wei L."/>
        </authorList>
    </citation>
    <scope>NUCLEOTIDE SEQUENCE</scope>
    <source>
        <strain evidence="15">G02</strain>
        <tissue evidence="15">Leaf</tissue>
    </source>
</reference>
<dbReference type="Gene3D" id="3.40.50.10810">
    <property type="entry name" value="Tandem AAA-ATPase domain"/>
    <property type="match status" value="1"/>
</dbReference>
<dbReference type="CDD" id="cd18793">
    <property type="entry name" value="SF2_C_SNF"/>
    <property type="match status" value="1"/>
</dbReference>
<evidence type="ECO:0000259" key="11">
    <source>
        <dbReference type="PROSITE" id="PS50090"/>
    </source>
</evidence>
<sequence>MASKGPRSKLDHESRARRQKALEAPKEPRRPKTHWDHVLEEMVWLSKDFESERKWKLAQAKKVAIRASKGMLDQATRGEKRVKVLYKHQLELDEKKKKTLDKQLEFLLGQTERYSSMLAENLVNSPTLCKSSNLCTIQERPTIQQKGVDESDKKASESDTGSQSKVSVQDEDYDLQPGDESEDDERTIEEDEALITKEEREEELAALQSEIDLPLEEILKRYAAQEVDRENSPNKDDNISEATKLNEYNGKEDDVGYATEIEEVTLPAKPGRCKTMVLLEKYKRRDSLKKLLESEKKQMLHESNDDQEDDDFVLSLEKKRNMTCKCMLDDETTLLEEEELANAESNNTVDEIALLQKESEVPIEELLARYKEMDICPYPEEDEAECLGKSGEDTQNEDIIADAAAAARLVIQDSKVFKRKKWKYLILDEAHLIKNWKSQRWQTLLNFNSKRRILLTGTPLQNDLMELWLSRRQRNLYEDFIASSETQATLASANFFGMISVIMQLRKVCNHPDLFEGRPIVSSFDMSGIDMQLSSSVCSMLASGPFSSVDLCGLGFLFTHQDFSMTSWECEEIQAIATPSSSIVQRVNLANLDENWLGIKHKKKMHSTNIFEDIQKALLDDRLSEAKERAAAVAWWNSLRCKRKPMYATGLCELVSVKHPVHDIHRQKQNPLSYLYSSKLADIVLSPVERFRKMVDQVESFMFAIPAARAPPPVCWCSKGGSPVFVQETCKDRWSQTFFPLLTPFRPAIVRRQVYFPDRRLIQFDCGKLQELAVLLRRLKSEGHRALIFTQMTKMLDILEAFINLYGYTYMRLDGSTQPEERQTLMQRFNTNPKIFLFILSTRSGGVGINLVGADTVIFYDSDWNPAMDQQAQDRCHRIGQTREVHIYRAEATTLKFFKKLDPMELFSGTVPRKDVQTEKTSNNTGDTALSSVDLEAALKNAEEADYMALKRVEEEEAVDNQEFTEEDEGNVVSGSQPVEEGALAFPYKEDDVDMLADVKQMAAAAAAAGQAILSFENQLRPIDRYAIRFLELWDPIIDKAAIESHTEIEETEWELERIEKLKDDMEAEIDDDEVPLVYESWDADFATEVYKQQVEALAQHQLMEDLEREAQEKEALENGNSDSPRNNISVAAKPKSKKKTKKAKFKSLKKGALVSKSISVKEESSIEPMSIDDDLIDDEMITSRTFIPLLNSGKETSRTRGKLSIPFMPLKRVFTIKPEKLKKKANIWSKDFFPSPDLWSPKEDAVLCSVVHEYGPNWNLASEILYGMTAGGSYRGRFRHPIHCSERFRELIQRYVFSASDAINNDKRWSSVKPTVSEYVAYLDFILWEHTLDYIFSSYDTPVITSGCCLALLLNYQIMNCFFKSIFAVLSAADQSRSNHRNKALSSQNGFYSSQKLSAKSTITIRWGNYGKDGIY</sequence>
<feature type="domain" description="HSA" evidence="14">
    <location>
        <begin position="22"/>
        <end position="103"/>
    </location>
</feature>
<evidence type="ECO:0000313" key="15">
    <source>
        <dbReference type="EMBL" id="KAL0339577.1"/>
    </source>
</evidence>
<dbReference type="Pfam" id="PF00271">
    <property type="entry name" value="Helicase_C"/>
    <property type="match status" value="1"/>
</dbReference>
<dbReference type="Pfam" id="PF07529">
    <property type="entry name" value="HSA"/>
    <property type="match status" value="1"/>
</dbReference>
<dbReference type="Gene3D" id="1.20.120.850">
    <property type="entry name" value="SWI2/SNF2 ATPases, N-terminal domain"/>
    <property type="match status" value="1"/>
</dbReference>
<dbReference type="InterPro" id="IPR014012">
    <property type="entry name" value="HSA_dom"/>
</dbReference>
<dbReference type="FunFam" id="1.20.120.850:FF:000006">
    <property type="entry name" value="Protein PHOTOPERIOD-INDEPENDENT EARLY FLOWERING 1"/>
    <property type="match status" value="1"/>
</dbReference>
<proteinExistence type="inferred from homology"/>
<dbReference type="InterPro" id="IPR014001">
    <property type="entry name" value="Helicase_ATP-bd"/>
</dbReference>
<gene>
    <name evidence="15" type="ORF">Sradi_4474500</name>
</gene>
<feature type="domain" description="Helicase C-terminal" evidence="13">
    <location>
        <begin position="771"/>
        <end position="922"/>
    </location>
</feature>
<dbReference type="InterPro" id="IPR050520">
    <property type="entry name" value="INO80/SWR1_helicase"/>
</dbReference>
<feature type="compositionally biased region" description="Polar residues" evidence="10">
    <location>
        <begin position="158"/>
        <end position="167"/>
    </location>
</feature>
<dbReference type="GO" id="GO:0042393">
    <property type="term" value="F:histone binding"/>
    <property type="evidence" value="ECO:0007669"/>
    <property type="project" value="TreeGrafter"/>
</dbReference>
<keyword evidence="9" id="KW-0539">Nucleus</keyword>
<feature type="compositionally biased region" description="Polar residues" evidence="10">
    <location>
        <begin position="1119"/>
        <end position="1129"/>
    </location>
</feature>
<dbReference type="InterPro" id="IPR049730">
    <property type="entry name" value="SNF2/RAD54-like_C"/>
</dbReference>
<dbReference type="Pfam" id="PF13921">
    <property type="entry name" value="Myb_DNA-bind_6"/>
    <property type="match status" value="1"/>
</dbReference>
<keyword evidence="8" id="KW-0238">DNA-binding</keyword>
<dbReference type="GO" id="GO:0000812">
    <property type="term" value="C:Swr1 complex"/>
    <property type="evidence" value="ECO:0007669"/>
    <property type="project" value="TreeGrafter"/>
</dbReference>
<evidence type="ECO:0000256" key="10">
    <source>
        <dbReference type="SAM" id="MobiDB-lite"/>
    </source>
</evidence>
<comment type="subcellular location">
    <subcellularLocation>
        <location evidence="1">Nucleus</location>
    </subcellularLocation>
</comment>
<feature type="compositionally biased region" description="Basic and acidic residues" evidence="10">
    <location>
        <begin position="147"/>
        <end position="157"/>
    </location>
</feature>
<dbReference type="GO" id="GO:0003677">
    <property type="term" value="F:DNA binding"/>
    <property type="evidence" value="ECO:0007669"/>
    <property type="project" value="UniProtKB-KW"/>
</dbReference>
<dbReference type="Pfam" id="PF00176">
    <property type="entry name" value="SNF2-rel_dom"/>
    <property type="match status" value="1"/>
</dbReference>
<dbReference type="PANTHER" id="PTHR45685">
    <property type="entry name" value="HELICASE SRCAP-RELATED"/>
    <property type="match status" value="1"/>
</dbReference>
<evidence type="ECO:0000259" key="12">
    <source>
        <dbReference type="PROSITE" id="PS51192"/>
    </source>
</evidence>
<name>A0AAW2N7P0_SESRA</name>
<dbReference type="PROSITE" id="PS51204">
    <property type="entry name" value="HSA"/>
    <property type="match status" value="1"/>
</dbReference>
<dbReference type="PROSITE" id="PS51192">
    <property type="entry name" value="HELICASE_ATP_BIND_1"/>
    <property type="match status" value="1"/>
</dbReference>
<evidence type="ECO:0000256" key="6">
    <source>
        <dbReference type="ARBA" id="ARBA00022840"/>
    </source>
</evidence>
<comment type="caution">
    <text evidence="15">The sequence shown here is derived from an EMBL/GenBank/DDBJ whole genome shotgun (WGS) entry which is preliminary data.</text>
</comment>
<comment type="similarity">
    <text evidence="2">Belongs to the SNF2/RAD54 helicase family. SWR1 subfamily.</text>
</comment>
<dbReference type="GO" id="GO:0016887">
    <property type="term" value="F:ATP hydrolysis activity"/>
    <property type="evidence" value="ECO:0007669"/>
    <property type="project" value="TreeGrafter"/>
</dbReference>
<dbReference type="InterPro" id="IPR038718">
    <property type="entry name" value="SNF2-like_sf"/>
</dbReference>
<feature type="compositionally biased region" description="Acidic residues" evidence="10">
    <location>
        <begin position="169"/>
        <end position="188"/>
    </location>
</feature>
<feature type="region of interest" description="Disordered" evidence="10">
    <location>
        <begin position="1110"/>
        <end position="1142"/>
    </location>
</feature>
<keyword evidence="6" id="KW-0067">ATP-binding</keyword>
<dbReference type="InterPro" id="IPR000330">
    <property type="entry name" value="SNF2_N"/>
</dbReference>
<evidence type="ECO:0000256" key="9">
    <source>
        <dbReference type="ARBA" id="ARBA00023242"/>
    </source>
</evidence>
<feature type="region of interest" description="Disordered" evidence="10">
    <location>
        <begin position="1"/>
        <end position="33"/>
    </location>
</feature>
<feature type="region of interest" description="Disordered" evidence="10">
    <location>
        <begin position="226"/>
        <end position="247"/>
    </location>
</feature>
<dbReference type="SUPFAM" id="SSF52540">
    <property type="entry name" value="P-loop containing nucleoside triphosphate hydrolases"/>
    <property type="match status" value="1"/>
</dbReference>
<dbReference type="PROSITE" id="PS51194">
    <property type="entry name" value="HELICASE_CTER"/>
    <property type="match status" value="1"/>
</dbReference>
<evidence type="ECO:0000256" key="1">
    <source>
        <dbReference type="ARBA" id="ARBA00004123"/>
    </source>
</evidence>